<dbReference type="SMART" id="SM00382">
    <property type="entry name" value="AAA"/>
    <property type="match status" value="1"/>
</dbReference>
<evidence type="ECO:0000256" key="9">
    <source>
        <dbReference type="RuleBase" id="RU003422"/>
    </source>
</evidence>
<dbReference type="GO" id="GO:0003697">
    <property type="term" value="F:single-stranded DNA binding"/>
    <property type="evidence" value="ECO:0007669"/>
    <property type="project" value="TreeGrafter"/>
</dbReference>
<dbReference type="SUPFAM" id="SSF47794">
    <property type="entry name" value="Rad51 N-terminal domain-like"/>
    <property type="match status" value="1"/>
</dbReference>
<dbReference type="Pfam" id="PF08423">
    <property type="entry name" value="Rad51"/>
    <property type="match status" value="1"/>
</dbReference>
<evidence type="ECO:0000256" key="10">
    <source>
        <dbReference type="SAM" id="MobiDB-lite"/>
    </source>
</evidence>
<dbReference type="GO" id="GO:0000730">
    <property type="term" value="P:DNA recombinase assembly"/>
    <property type="evidence" value="ECO:0007669"/>
    <property type="project" value="TreeGrafter"/>
</dbReference>
<dbReference type="PROSITE" id="PS50162">
    <property type="entry name" value="RECA_2"/>
    <property type="match status" value="1"/>
</dbReference>
<dbReference type="InterPro" id="IPR013632">
    <property type="entry name" value="Rad51_C"/>
</dbReference>
<dbReference type="GO" id="GO:0042148">
    <property type="term" value="P:DNA strand invasion"/>
    <property type="evidence" value="ECO:0007669"/>
    <property type="project" value="TreeGrafter"/>
</dbReference>
<dbReference type="Gene3D" id="3.40.50.300">
    <property type="entry name" value="P-loop containing nucleotide triphosphate hydrolases"/>
    <property type="match status" value="1"/>
</dbReference>
<evidence type="ECO:0000256" key="4">
    <source>
        <dbReference type="ARBA" id="ARBA00022840"/>
    </source>
</evidence>
<dbReference type="FunFam" id="3.40.50.300:FF:000239">
    <property type="entry name" value="Meiotic recombination protein DMC1"/>
    <property type="match status" value="1"/>
</dbReference>
<evidence type="ECO:0000259" key="11">
    <source>
        <dbReference type="PROSITE" id="PS50162"/>
    </source>
</evidence>
<dbReference type="PIRSF" id="PIRSF005856">
    <property type="entry name" value="Rad51"/>
    <property type="match status" value="1"/>
</dbReference>
<dbReference type="InterPro" id="IPR020588">
    <property type="entry name" value="RecA_ATP-bd"/>
</dbReference>
<dbReference type="PROSITE" id="PS50163">
    <property type="entry name" value="RECA_3"/>
    <property type="match status" value="1"/>
</dbReference>
<evidence type="ECO:0000256" key="2">
    <source>
        <dbReference type="ARBA" id="ARBA00008897"/>
    </source>
</evidence>
<dbReference type="GO" id="GO:0007131">
    <property type="term" value="P:reciprocal meiotic recombination"/>
    <property type="evidence" value="ECO:0007669"/>
    <property type="project" value="InterPro"/>
</dbReference>
<keyword evidence="5" id="KW-0238">DNA-binding</keyword>
<dbReference type="EMBL" id="AEYI02001933">
    <property type="protein sequence ID" value="KFG31636.1"/>
    <property type="molecule type" value="Genomic_DNA"/>
</dbReference>
<dbReference type="InterPro" id="IPR011940">
    <property type="entry name" value="Dmc1"/>
</dbReference>
<evidence type="ECO:0000313" key="13">
    <source>
        <dbReference type="EMBL" id="KFG31636.1"/>
    </source>
</evidence>
<dbReference type="GO" id="GO:0006312">
    <property type="term" value="P:mitotic recombination"/>
    <property type="evidence" value="ECO:0007669"/>
    <property type="project" value="TreeGrafter"/>
</dbReference>
<dbReference type="AlphaFoldDB" id="A0A086JHL8"/>
<dbReference type="PANTHER" id="PTHR22942">
    <property type="entry name" value="RECA/RAD51/RADA DNA STRAND-PAIRING FAMILY MEMBER"/>
    <property type="match status" value="1"/>
</dbReference>
<sequence>MAALTESKSARKHISSTPHLDVSADDANDTFQSIDKLQAAGINAADINKLKQAGYCTVLSIVQTTKKELCLVKGISEAKVEKIVEAAAKLGMCNAFITGVELVQKRGRVIKITTGSDQLDQLLGGGFETMSITELFGENRCGKTQLCHTVCVTAQLPRDMKGGCGKVCYIDTEGTFRPEKIQGIAERFGLDGDGVLDNIMYARAFTTEHMHQLLTLAAAKMCEERFSVLIVDSIIALFRVDFSGRGELADRQQKLNRMLSIMMKLAEQYNLAVMLTNQVMSDPGGGLTFTANPTKPVGGHVLGHASTTRLSMRKGKGDQRIVKVYDAPNLPESECIIQLSSRGIIDVIE</sequence>
<feature type="domain" description="RecA family profile 1" evidence="11">
    <location>
        <begin position="108"/>
        <end position="279"/>
    </location>
</feature>
<dbReference type="InterPro" id="IPR010995">
    <property type="entry name" value="DNA_repair_Rad51/TF_NusA_a-hlx"/>
</dbReference>
<dbReference type="InterPro" id="IPR003593">
    <property type="entry name" value="AAA+_ATPase"/>
</dbReference>
<dbReference type="GO" id="GO:0000150">
    <property type="term" value="F:DNA strand exchange activity"/>
    <property type="evidence" value="ECO:0007669"/>
    <property type="project" value="InterPro"/>
</dbReference>
<proteinExistence type="inferred from homology"/>
<keyword evidence="7" id="KW-0469">Meiosis</keyword>
<evidence type="ECO:0000256" key="8">
    <source>
        <dbReference type="ARBA" id="ARBA00023306"/>
    </source>
</evidence>
<comment type="caution">
    <text evidence="13">The sequence shown here is derived from an EMBL/GenBank/DDBJ whole genome shotgun (WGS) entry which is preliminary data.</text>
</comment>
<dbReference type="NCBIfam" id="NF003301">
    <property type="entry name" value="PRK04301.1"/>
    <property type="match status" value="1"/>
</dbReference>
<feature type="region of interest" description="Disordered" evidence="10">
    <location>
        <begin position="1"/>
        <end position="21"/>
    </location>
</feature>
<dbReference type="GO" id="GO:0000794">
    <property type="term" value="C:condensed nuclear chromosome"/>
    <property type="evidence" value="ECO:0007669"/>
    <property type="project" value="TreeGrafter"/>
</dbReference>
<name>A0A086JHL8_TOXGO</name>
<accession>A0A086JHL8</accession>
<evidence type="ECO:0000256" key="6">
    <source>
        <dbReference type="ARBA" id="ARBA00023242"/>
    </source>
</evidence>
<dbReference type="Pfam" id="PF14520">
    <property type="entry name" value="HHH_5"/>
    <property type="match status" value="1"/>
</dbReference>
<evidence type="ECO:0000256" key="3">
    <source>
        <dbReference type="ARBA" id="ARBA00022741"/>
    </source>
</evidence>
<dbReference type="Proteomes" id="UP000028828">
    <property type="component" value="Unassembled WGS sequence"/>
</dbReference>
<dbReference type="VEuPathDB" id="ToxoDB:TGP89_216400"/>
<dbReference type="InterPro" id="IPR020587">
    <property type="entry name" value="RecA_monomer-monomer_interface"/>
</dbReference>
<evidence type="ECO:0000313" key="14">
    <source>
        <dbReference type="Proteomes" id="UP000028828"/>
    </source>
</evidence>
<dbReference type="Gene3D" id="1.10.150.20">
    <property type="entry name" value="5' to 3' exonuclease, C-terminal subdomain"/>
    <property type="match status" value="1"/>
</dbReference>
<comment type="subcellular location">
    <subcellularLocation>
        <location evidence="1">Nucleus</location>
    </subcellularLocation>
</comment>
<dbReference type="FunFam" id="1.10.150.20:FF:000126">
    <property type="entry name" value="DNA repair protein RAD51 homolog"/>
    <property type="match status" value="1"/>
</dbReference>
<organism evidence="13 14">
    <name type="scientific">Toxoplasma gondii p89</name>
    <dbReference type="NCBI Taxonomy" id="943119"/>
    <lineage>
        <taxon>Eukaryota</taxon>
        <taxon>Sar</taxon>
        <taxon>Alveolata</taxon>
        <taxon>Apicomplexa</taxon>
        <taxon>Conoidasida</taxon>
        <taxon>Coccidia</taxon>
        <taxon>Eucoccidiorida</taxon>
        <taxon>Eimeriorina</taxon>
        <taxon>Sarcocystidae</taxon>
        <taxon>Toxoplasma</taxon>
    </lineage>
</organism>
<dbReference type="InterPro" id="IPR016467">
    <property type="entry name" value="DNA_recomb/repair_RecA-like"/>
</dbReference>
<dbReference type="GO" id="GO:0003690">
    <property type="term" value="F:double-stranded DNA binding"/>
    <property type="evidence" value="ECO:0007669"/>
    <property type="project" value="TreeGrafter"/>
</dbReference>
<keyword evidence="4 9" id="KW-0067">ATP-binding</keyword>
<evidence type="ECO:0000256" key="5">
    <source>
        <dbReference type="ARBA" id="ARBA00023125"/>
    </source>
</evidence>
<dbReference type="InterPro" id="IPR027417">
    <property type="entry name" value="P-loop_NTPase"/>
</dbReference>
<comment type="similarity">
    <text evidence="2">Belongs to the RecA family. DMC1 subfamily.</text>
</comment>
<dbReference type="GO" id="GO:0005524">
    <property type="term" value="F:ATP binding"/>
    <property type="evidence" value="ECO:0007669"/>
    <property type="project" value="UniProtKB-KW"/>
</dbReference>
<dbReference type="GO" id="GO:0140664">
    <property type="term" value="F:ATP-dependent DNA damage sensor activity"/>
    <property type="evidence" value="ECO:0007669"/>
    <property type="project" value="InterPro"/>
</dbReference>
<dbReference type="NCBIfam" id="TIGR02238">
    <property type="entry name" value="recomb_DMC1"/>
    <property type="match status" value="1"/>
</dbReference>
<keyword evidence="8" id="KW-0131">Cell cycle</keyword>
<dbReference type="CDD" id="cd19514">
    <property type="entry name" value="DMC1"/>
    <property type="match status" value="1"/>
</dbReference>
<feature type="domain" description="RecA family profile 2" evidence="12">
    <location>
        <begin position="286"/>
        <end position="349"/>
    </location>
</feature>
<dbReference type="SUPFAM" id="SSF52540">
    <property type="entry name" value="P-loop containing nucleoside triphosphate hydrolases"/>
    <property type="match status" value="1"/>
</dbReference>
<reference evidence="13 14" key="1">
    <citation type="submission" date="2014-03" db="EMBL/GenBank/DDBJ databases">
        <authorList>
            <person name="Sibley D."/>
            <person name="Venepally P."/>
            <person name="Karamycheva S."/>
            <person name="Hadjithomas M."/>
            <person name="Khan A."/>
            <person name="Brunk B."/>
            <person name="Roos D."/>
            <person name="Caler E."/>
            <person name="Lorenzi H."/>
        </authorList>
    </citation>
    <scope>NUCLEOTIDE SEQUENCE [LARGE SCALE GENOMIC DNA]</scope>
    <source>
        <strain evidence="14">p89</strain>
    </source>
</reference>
<gene>
    <name evidence="13" type="ORF">TGP89_216400</name>
</gene>
<keyword evidence="3 9" id="KW-0547">Nucleotide-binding</keyword>
<evidence type="ECO:0000256" key="1">
    <source>
        <dbReference type="ARBA" id="ARBA00004123"/>
    </source>
</evidence>
<dbReference type="OrthoDB" id="10251254at2759"/>
<dbReference type="PANTHER" id="PTHR22942:SF30">
    <property type="entry name" value="MEIOTIC RECOMBINATION PROTEIN DMC1_LIM15 HOMOLOG"/>
    <property type="match status" value="1"/>
</dbReference>
<keyword evidence="6" id="KW-0539">Nucleus</keyword>
<dbReference type="GO" id="GO:0070192">
    <property type="term" value="P:chromosome organization involved in meiotic cell cycle"/>
    <property type="evidence" value="ECO:0007669"/>
    <property type="project" value="TreeGrafter"/>
</dbReference>
<evidence type="ECO:0000259" key="12">
    <source>
        <dbReference type="PROSITE" id="PS50163"/>
    </source>
</evidence>
<evidence type="ECO:0000256" key="7">
    <source>
        <dbReference type="ARBA" id="ARBA00023254"/>
    </source>
</evidence>
<protein>
    <submittedName>
        <fullName evidence="13">Meiotic recombination protein DMC1 family protein</fullName>
    </submittedName>
</protein>